<dbReference type="Proteomes" id="UP001516472">
    <property type="component" value="Unassembled WGS sequence"/>
</dbReference>
<proteinExistence type="predicted"/>
<keyword evidence="1" id="KW-0472">Membrane</keyword>
<feature type="transmembrane region" description="Helical" evidence="1">
    <location>
        <begin position="302"/>
        <end position="323"/>
    </location>
</feature>
<name>A0ABR9PGN9_9BACT</name>
<protein>
    <recommendedName>
        <fullName evidence="4">Peptidase S54 rhomboid domain-containing protein</fullName>
    </recommendedName>
</protein>
<evidence type="ECO:0008006" key="4">
    <source>
        <dbReference type="Google" id="ProtNLM"/>
    </source>
</evidence>
<feature type="transmembrane region" description="Helical" evidence="1">
    <location>
        <begin position="270"/>
        <end position="290"/>
    </location>
</feature>
<organism evidence="2 3">
    <name type="scientific">Corallococcus soli</name>
    <dbReference type="NCBI Taxonomy" id="2710757"/>
    <lineage>
        <taxon>Bacteria</taxon>
        <taxon>Pseudomonadati</taxon>
        <taxon>Myxococcota</taxon>
        <taxon>Myxococcia</taxon>
        <taxon>Myxococcales</taxon>
        <taxon>Cystobacterineae</taxon>
        <taxon>Myxococcaceae</taxon>
        <taxon>Corallococcus</taxon>
    </lineage>
</organism>
<keyword evidence="1" id="KW-0812">Transmembrane</keyword>
<evidence type="ECO:0000256" key="1">
    <source>
        <dbReference type="SAM" id="Phobius"/>
    </source>
</evidence>
<sequence>MFLAPFVLAVLVAAQPGPPGRDDAGPAVPPDSALLRTLPSPPLVESPSEVCAAESDYLAGFDALVRGEDAQAVASLEQVVAACPQHPYAPELMRLARARLTPGGKLAQETLSRPVVLMSAEDTSRGARASLTIVQTMHGITQGILLCTIAGCDDSRAYVAGALLGGGVGAAAALLLTPNGLTPGQAAAINSGTVWGFGYGLASISSFDLDGDNALASVMVGGLGFTGLGILVAEFANPTAGQVSLTNSGGLWAGVVAGLLMATQDNDETRVFFAVEQGVVGAGLITFALLSRNLDVSRGRMLLIDSGGILGGLTGLSALFLLLGDDADSDVYLVGAAAGAVAGLAATTFLTRNFDVPDAPAVSIVPTTLGRHGGLGLAMLGRF</sequence>
<feature type="transmembrane region" description="Helical" evidence="1">
    <location>
        <begin position="188"/>
        <end position="207"/>
    </location>
</feature>
<evidence type="ECO:0000313" key="2">
    <source>
        <dbReference type="EMBL" id="MBE4747076.1"/>
    </source>
</evidence>
<dbReference type="RefSeq" id="WP_193346490.1">
    <property type="nucleotide sequence ID" value="NZ_CBCSIP010000120.1"/>
</dbReference>
<comment type="caution">
    <text evidence="2">The sequence shown here is derived from an EMBL/GenBank/DDBJ whole genome shotgun (WGS) entry which is preliminary data.</text>
</comment>
<reference evidence="2 3" key="1">
    <citation type="submission" date="2020-02" db="EMBL/GenBank/DDBJ databases">
        <authorList>
            <person name="Babadi Z.K."/>
            <person name="Risdian C."/>
            <person name="Ebrahimipour G.H."/>
            <person name="Wink J."/>
        </authorList>
    </citation>
    <scope>NUCLEOTIDE SEQUENCE [LARGE SCALE GENOMIC DNA]</scope>
    <source>
        <strain evidence="2 3">ZKHCc1 1396</strain>
    </source>
</reference>
<feature type="transmembrane region" description="Helical" evidence="1">
    <location>
        <begin position="329"/>
        <end position="350"/>
    </location>
</feature>
<feature type="transmembrane region" description="Helical" evidence="1">
    <location>
        <begin position="245"/>
        <end position="264"/>
    </location>
</feature>
<feature type="transmembrane region" description="Helical" evidence="1">
    <location>
        <begin position="157"/>
        <end position="176"/>
    </location>
</feature>
<keyword evidence="3" id="KW-1185">Reference proteome</keyword>
<keyword evidence="1" id="KW-1133">Transmembrane helix</keyword>
<dbReference type="EMBL" id="JAAIYO010000001">
    <property type="protein sequence ID" value="MBE4747076.1"/>
    <property type="molecule type" value="Genomic_DNA"/>
</dbReference>
<gene>
    <name evidence="2" type="ORF">G4177_02660</name>
</gene>
<evidence type="ECO:0000313" key="3">
    <source>
        <dbReference type="Proteomes" id="UP001516472"/>
    </source>
</evidence>
<feature type="transmembrane region" description="Helical" evidence="1">
    <location>
        <begin position="213"/>
        <end position="233"/>
    </location>
</feature>
<accession>A0ABR9PGN9</accession>